<dbReference type="Pfam" id="PF03392">
    <property type="entry name" value="OS-D"/>
    <property type="match status" value="1"/>
</dbReference>
<keyword evidence="3" id="KW-1185">Reference proteome</keyword>
<dbReference type="PANTHER" id="PTHR11257:SF12">
    <property type="entry name" value="EJACULATORY BULB-SPECIFIC PROTEIN 3-RELATED"/>
    <property type="match status" value="1"/>
</dbReference>
<dbReference type="Gene3D" id="1.10.2080.10">
    <property type="entry name" value="Insect odorant-binding protein A10/Ejaculatory bulb-specific protein 3"/>
    <property type="match status" value="1"/>
</dbReference>
<feature type="signal peptide" evidence="1">
    <location>
        <begin position="1"/>
        <end position="20"/>
    </location>
</feature>
<sequence>MPKFAFYCVVAIILIAGCLCDETETYDVKYDNVDIDEILKSERLLTNYINCLLDEGPCTEDGRELKETLPDAIQTDCSKCSEKQKEGSTKIMHYIIDNRPEDWERLEEIYDESGHYRTEYLESKDAEESEESEE</sequence>
<dbReference type="InterPro" id="IPR036682">
    <property type="entry name" value="OS_D_A10/PebIII_sf"/>
</dbReference>
<dbReference type="OrthoDB" id="6344725at2759"/>
<organism evidence="2 3">
    <name type="scientific">Clunio marinus</name>
    <dbReference type="NCBI Taxonomy" id="568069"/>
    <lineage>
        <taxon>Eukaryota</taxon>
        <taxon>Metazoa</taxon>
        <taxon>Ecdysozoa</taxon>
        <taxon>Arthropoda</taxon>
        <taxon>Hexapoda</taxon>
        <taxon>Insecta</taxon>
        <taxon>Pterygota</taxon>
        <taxon>Neoptera</taxon>
        <taxon>Endopterygota</taxon>
        <taxon>Diptera</taxon>
        <taxon>Nematocera</taxon>
        <taxon>Chironomoidea</taxon>
        <taxon>Chironomidae</taxon>
        <taxon>Clunio</taxon>
    </lineage>
</organism>
<feature type="chain" id="PRO_5012656068" evidence="1">
    <location>
        <begin position="21"/>
        <end position="134"/>
    </location>
</feature>
<evidence type="ECO:0000313" key="3">
    <source>
        <dbReference type="Proteomes" id="UP000183832"/>
    </source>
</evidence>
<protein>
    <submittedName>
        <fullName evidence="2">CLUMA_CG016200, isoform A</fullName>
    </submittedName>
</protein>
<gene>
    <name evidence="2" type="ORF">CLUMA_CG016200</name>
</gene>
<evidence type="ECO:0000313" key="2">
    <source>
        <dbReference type="EMBL" id="CRL03241.1"/>
    </source>
</evidence>
<accession>A0A1J1IXH0</accession>
<dbReference type="EMBL" id="CVRI01000059">
    <property type="protein sequence ID" value="CRL03241.1"/>
    <property type="molecule type" value="Genomic_DNA"/>
</dbReference>
<dbReference type="PANTHER" id="PTHR11257">
    <property type="entry name" value="CHEMOSENSORY PROTEIN-RELATED"/>
    <property type="match status" value="1"/>
</dbReference>
<name>A0A1J1IXH0_9DIPT</name>
<evidence type="ECO:0000256" key="1">
    <source>
        <dbReference type="SAM" id="SignalP"/>
    </source>
</evidence>
<reference evidence="2 3" key="1">
    <citation type="submission" date="2015-04" db="EMBL/GenBank/DDBJ databases">
        <authorList>
            <person name="Syromyatnikov M.Y."/>
            <person name="Popov V.N."/>
        </authorList>
    </citation>
    <scope>NUCLEOTIDE SEQUENCE [LARGE SCALE GENOMIC DNA]</scope>
</reference>
<dbReference type="SUPFAM" id="SSF100910">
    <property type="entry name" value="Chemosensory protein Csp2"/>
    <property type="match status" value="1"/>
</dbReference>
<keyword evidence="1" id="KW-0732">Signal</keyword>
<proteinExistence type="predicted"/>
<dbReference type="InterPro" id="IPR005055">
    <property type="entry name" value="A10/PebIII"/>
</dbReference>
<dbReference type="AlphaFoldDB" id="A0A1J1IXH0"/>
<dbReference type="PROSITE" id="PS51257">
    <property type="entry name" value="PROKAR_LIPOPROTEIN"/>
    <property type="match status" value="1"/>
</dbReference>
<dbReference type="Proteomes" id="UP000183832">
    <property type="component" value="Unassembled WGS sequence"/>
</dbReference>